<dbReference type="PANTHER" id="PTHR23518:SF2">
    <property type="entry name" value="MAJOR FACILITATOR SUPERFAMILY TRANSPORTER"/>
    <property type="match status" value="1"/>
</dbReference>
<feature type="transmembrane region" description="Helical" evidence="4">
    <location>
        <begin position="12"/>
        <end position="29"/>
    </location>
</feature>
<dbReference type="InterPro" id="IPR011701">
    <property type="entry name" value="MFS"/>
</dbReference>
<dbReference type="SUPFAM" id="SSF103473">
    <property type="entry name" value="MFS general substrate transporter"/>
    <property type="match status" value="1"/>
</dbReference>
<evidence type="ECO:0000256" key="4">
    <source>
        <dbReference type="SAM" id="Phobius"/>
    </source>
</evidence>
<evidence type="ECO:0000259" key="5">
    <source>
        <dbReference type="PROSITE" id="PS50850"/>
    </source>
</evidence>
<evidence type="ECO:0000256" key="2">
    <source>
        <dbReference type="ARBA" id="ARBA00022989"/>
    </source>
</evidence>
<dbReference type="PANTHER" id="PTHR23518">
    <property type="entry name" value="C-METHYLTRANSFERASE"/>
    <property type="match status" value="1"/>
</dbReference>
<dbReference type="Gene3D" id="1.20.1250.20">
    <property type="entry name" value="MFS general substrate transporter like domains"/>
    <property type="match status" value="1"/>
</dbReference>
<keyword evidence="3 4" id="KW-0472">Membrane</keyword>
<protein>
    <submittedName>
        <fullName evidence="6">MFS transporter</fullName>
    </submittedName>
</protein>
<evidence type="ECO:0000256" key="3">
    <source>
        <dbReference type="ARBA" id="ARBA00023136"/>
    </source>
</evidence>
<feature type="transmembrane region" description="Helical" evidence="4">
    <location>
        <begin position="177"/>
        <end position="196"/>
    </location>
</feature>
<dbReference type="InterPro" id="IPR036259">
    <property type="entry name" value="MFS_trans_sf"/>
</dbReference>
<dbReference type="EMBL" id="JAVIIW010000049">
    <property type="protein sequence ID" value="MDX8482423.1"/>
    <property type="molecule type" value="Genomic_DNA"/>
</dbReference>
<feature type="transmembrane region" description="Helical" evidence="4">
    <location>
        <begin position="35"/>
        <end position="55"/>
    </location>
</feature>
<feature type="transmembrane region" description="Helical" evidence="4">
    <location>
        <begin position="378"/>
        <end position="399"/>
    </location>
</feature>
<dbReference type="Pfam" id="PF07690">
    <property type="entry name" value="MFS_1"/>
    <property type="match status" value="1"/>
</dbReference>
<dbReference type="Proteomes" id="UP001287059">
    <property type="component" value="Unassembled WGS sequence"/>
</dbReference>
<keyword evidence="2 4" id="KW-1133">Transmembrane helix</keyword>
<feature type="transmembrane region" description="Helical" evidence="4">
    <location>
        <begin position="310"/>
        <end position="335"/>
    </location>
</feature>
<comment type="caution">
    <text evidence="6">The sequence shown here is derived from an EMBL/GenBank/DDBJ whole genome shotgun (WGS) entry which is preliminary data.</text>
</comment>
<feature type="transmembrane region" description="Helical" evidence="4">
    <location>
        <begin position="217"/>
        <end position="239"/>
    </location>
</feature>
<dbReference type="PROSITE" id="PS50850">
    <property type="entry name" value="MFS"/>
    <property type="match status" value="1"/>
</dbReference>
<accession>A0ABU4Y7W6</accession>
<dbReference type="CDD" id="cd17370">
    <property type="entry name" value="MFS_MJ1317_like"/>
    <property type="match status" value="1"/>
</dbReference>
<keyword evidence="7" id="KW-1185">Reference proteome</keyword>
<feature type="transmembrane region" description="Helical" evidence="4">
    <location>
        <begin position="347"/>
        <end position="372"/>
    </location>
</feature>
<keyword evidence="1 4" id="KW-0812">Transmembrane</keyword>
<dbReference type="InterPro" id="IPR020846">
    <property type="entry name" value="MFS_dom"/>
</dbReference>
<feature type="transmembrane region" description="Helical" evidence="4">
    <location>
        <begin position="150"/>
        <end position="171"/>
    </location>
</feature>
<feature type="domain" description="Major facilitator superfamily (MFS) profile" evidence="5">
    <location>
        <begin position="18"/>
        <end position="403"/>
    </location>
</feature>
<evidence type="ECO:0000256" key="1">
    <source>
        <dbReference type="ARBA" id="ARBA00022692"/>
    </source>
</evidence>
<evidence type="ECO:0000313" key="6">
    <source>
        <dbReference type="EMBL" id="MDX8482423.1"/>
    </source>
</evidence>
<evidence type="ECO:0000313" key="7">
    <source>
        <dbReference type="Proteomes" id="UP001287059"/>
    </source>
</evidence>
<reference evidence="6 7" key="1">
    <citation type="submission" date="2023-08" db="EMBL/GenBank/DDBJ databases">
        <title>Implementing the SeqCode for naming new Mesorhizobium species isolated from Vachellia karroo root nodules.</title>
        <authorList>
            <person name="Van Lill M."/>
        </authorList>
    </citation>
    <scope>NUCLEOTIDE SEQUENCE [LARGE SCALE GENOMIC DNA]</scope>
    <source>
        <strain evidence="6 7">VK24D</strain>
    </source>
</reference>
<name>A0ABU4Y7W6_9HYPH</name>
<proteinExistence type="predicted"/>
<feature type="transmembrane region" description="Helical" evidence="4">
    <location>
        <begin position="286"/>
        <end position="304"/>
    </location>
</feature>
<feature type="transmembrane region" description="Helical" evidence="4">
    <location>
        <begin position="251"/>
        <end position="274"/>
    </location>
</feature>
<sequence>MEQFQEITPVRLRTIPAGIWALGFVSLLMDVSSEMIHALLPIYLVTVMGASMVTVGTIEGIAEATAAITKVFSGALSDWLGKRKLLAVIGYGLAALTKPVFPLASSVGWLVAARFVDRVGKGIRGAPRDALVADIAPAHARGASFGLRQALDTVGAFVGPLLAIGLMWLTANQFRSVFWAAVVPGFLAVALLVVAVHEPARPAGLREVRAPLSLLELRRLGSPFWLVVCVATVFTLARFSEAFLILRAQGMGLPIVLVPLVLVVMNVVYSLAAYPAGALSDRVNRLTMLILGFLILIAADIVLASPGNLAGVALGVALWGLHLGFTQGLLATLVADTAPPELRGTAFGMFNLSGGLALLAASLLAGALWDLFGPRMTFLAGAGFTALALLGLGLVRWLMPTLGRNGDPQEEGAVSGS</sequence>
<gene>
    <name evidence="6" type="ORF">RFN28_28770</name>
</gene>
<organism evidence="6 7">
    <name type="scientific">Mesorhizobium album</name>
    <dbReference type="NCBI Taxonomy" id="3072314"/>
    <lineage>
        <taxon>Bacteria</taxon>
        <taxon>Pseudomonadati</taxon>
        <taxon>Pseudomonadota</taxon>
        <taxon>Alphaproteobacteria</taxon>
        <taxon>Hyphomicrobiales</taxon>
        <taxon>Phyllobacteriaceae</taxon>
        <taxon>Mesorhizobium</taxon>
    </lineage>
</organism>
<dbReference type="RefSeq" id="WP_320290519.1">
    <property type="nucleotide sequence ID" value="NZ_JAVIIW010000049.1"/>
</dbReference>